<proteinExistence type="predicted"/>
<accession>A0A0E9QY40</accession>
<sequence>MTAFWEQGIQR</sequence>
<reference evidence="1" key="2">
    <citation type="journal article" date="2015" name="Fish Shellfish Immunol.">
        <title>Early steps in the European eel (Anguilla anguilla)-Vibrio vulnificus interaction in the gills: Role of the RtxA13 toxin.</title>
        <authorList>
            <person name="Callol A."/>
            <person name="Pajuelo D."/>
            <person name="Ebbesson L."/>
            <person name="Teles M."/>
            <person name="MacKenzie S."/>
            <person name="Amaro C."/>
        </authorList>
    </citation>
    <scope>NUCLEOTIDE SEQUENCE</scope>
</reference>
<evidence type="ECO:0000313" key="1">
    <source>
        <dbReference type="EMBL" id="JAH21841.1"/>
    </source>
</evidence>
<protein>
    <submittedName>
        <fullName evidence="1">Uncharacterized protein</fullName>
    </submittedName>
</protein>
<reference evidence="1" key="1">
    <citation type="submission" date="2014-11" db="EMBL/GenBank/DDBJ databases">
        <authorList>
            <person name="Amaro Gonzalez C."/>
        </authorList>
    </citation>
    <scope>NUCLEOTIDE SEQUENCE</scope>
</reference>
<name>A0A0E9QY40_ANGAN</name>
<dbReference type="EMBL" id="GBXM01086736">
    <property type="protein sequence ID" value="JAH21841.1"/>
    <property type="molecule type" value="Transcribed_RNA"/>
</dbReference>
<organism evidence="1">
    <name type="scientific">Anguilla anguilla</name>
    <name type="common">European freshwater eel</name>
    <name type="synonym">Muraena anguilla</name>
    <dbReference type="NCBI Taxonomy" id="7936"/>
    <lineage>
        <taxon>Eukaryota</taxon>
        <taxon>Metazoa</taxon>
        <taxon>Chordata</taxon>
        <taxon>Craniata</taxon>
        <taxon>Vertebrata</taxon>
        <taxon>Euteleostomi</taxon>
        <taxon>Actinopterygii</taxon>
        <taxon>Neopterygii</taxon>
        <taxon>Teleostei</taxon>
        <taxon>Anguilliformes</taxon>
        <taxon>Anguillidae</taxon>
        <taxon>Anguilla</taxon>
    </lineage>
</organism>